<comment type="caution">
    <text evidence="1">The sequence shown here is derived from an EMBL/GenBank/DDBJ whole genome shotgun (WGS) entry which is preliminary data.</text>
</comment>
<proteinExistence type="predicted"/>
<dbReference type="EMBL" id="PPGH01000034">
    <property type="protein sequence ID" value="PQJ96585.1"/>
    <property type="molecule type" value="Genomic_DNA"/>
</dbReference>
<gene>
    <name evidence="1" type="ORF">CXB77_07145</name>
</gene>
<organism evidence="1 2">
    <name type="scientific">Chromatium okenii</name>
    <dbReference type="NCBI Taxonomy" id="61644"/>
    <lineage>
        <taxon>Bacteria</taxon>
        <taxon>Pseudomonadati</taxon>
        <taxon>Pseudomonadota</taxon>
        <taxon>Gammaproteobacteria</taxon>
        <taxon>Chromatiales</taxon>
        <taxon>Chromatiaceae</taxon>
        <taxon>Chromatium</taxon>
    </lineage>
</organism>
<name>A0A2S7XS92_9GAMM</name>
<sequence>MVSSIGRNFLIILKDKNLYNPINETTAFNFVLLIVALPLEQSKKFAAHPNSLLLAKAKGRQKLMKNYEVLRYFLLSILSNIQEKSINYSYL</sequence>
<dbReference type="AlphaFoldDB" id="A0A2S7XS92"/>
<dbReference type="Proteomes" id="UP000239936">
    <property type="component" value="Unassembled WGS sequence"/>
</dbReference>
<keyword evidence="2" id="KW-1185">Reference proteome</keyword>
<accession>A0A2S7XS92</accession>
<evidence type="ECO:0000313" key="2">
    <source>
        <dbReference type="Proteomes" id="UP000239936"/>
    </source>
</evidence>
<protein>
    <submittedName>
        <fullName evidence="1">Uncharacterized protein</fullName>
    </submittedName>
</protein>
<reference evidence="1 2" key="1">
    <citation type="submission" date="2018-01" db="EMBL/GenBank/DDBJ databases">
        <title>The complete genome sequence of Chromatium okenii LaCa, a purple sulfur bacterium with a turbulent life.</title>
        <authorList>
            <person name="Luedin S.M."/>
            <person name="Liechti N."/>
            <person name="Storelli N."/>
            <person name="Danza F."/>
            <person name="Wittwer M."/>
            <person name="Pothier J.F."/>
            <person name="Tonolla M.A."/>
        </authorList>
    </citation>
    <scope>NUCLEOTIDE SEQUENCE [LARGE SCALE GENOMIC DNA]</scope>
    <source>
        <strain evidence="1 2">LaCa</strain>
    </source>
</reference>
<evidence type="ECO:0000313" key="1">
    <source>
        <dbReference type="EMBL" id="PQJ96585.1"/>
    </source>
</evidence>